<dbReference type="InterPro" id="IPR006115">
    <property type="entry name" value="6PGDH_NADP-bd"/>
</dbReference>
<dbReference type="GO" id="GO:0009083">
    <property type="term" value="P:branched-chain amino acid catabolic process"/>
    <property type="evidence" value="ECO:0007669"/>
    <property type="project" value="UniProtKB-KW"/>
</dbReference>
<proteinExistence type="inferred from homology"/>
<dbReference type="InterPro" id="IPR013328">
    <property type="entry name" value="6PGD_dom2"/>
</dbReference>
<name>Q2W184_PARM1</name>
<dbReference type="PANTHER" id="PTHR22981">
    <property type="entry name" value="3-HYDROXYISOBUTYRATE DEHYDROGENASE-RELATED"/>
    <property type="match status" value="1"/>
</dbReference>
<dbReference type="InterPro" id="IPR011548">
    <property type="entry name" value="HIBADH"/>
</dbReference>
<dbReference type="GO" id="GO:0008442">
    <property type="term" value="F:3-hydroxyisobutyrate dehydrogenase activity"/>
    <property type="evidence" value="ECO:0007669"/>
    <property type="project" value="InterPro"/>
</dbReference>
<dbReference type="GO" id="GO:0051287">
    <property type="term" value="F:NAD binding"/>
    <property type="evidence" value="ECO:0007669"/>
    <property type="project" value="InterPro"/>
</dbReference>
<dbReference type="PIRSF" id="PIRSF000103">
    <property type="entry name" value="HIBADH"/>
    <property type="match status" value="1"/>
</dbReference>
<keyword evidence="4" id="KW-0560">Oxidoreductase</keyword>
<dbReference type="SUPFAM" id="SSF48179">
    <property type="entry name" value="6-phosphogluconate dehydrogenase C-terminal domain-like"/>
    <property type="match status" value="1"/>
</dbReference>
<dbReference type="InterPro" id="IPR008927">
    <property type="entry name" value="6-PGluconate_DH-like_C_sf"/>
</dbReference>
<accession>Q2W184</accession>
<dbReference type="FunFam" id="1.10.1040.10:FF:000006">
    <property type="entry name" value="3-hydroxyisobutyrate dehydrogenase"/>
    <property type="match status" value="1"/>
</dbReference>
<sequence>MASIGFIGLGNMGAPMMRNLIKAGHKVAAFDLSEAALAAAAEAGATACTKATDAARGAEVVVSMLPAGAHVKSVMLGEGGLFAAASKGTLFIDSSTIDVATARLLSDEASRAGHALIDAPVSGGVGGAEAGTLTFMVGGADDSFARAEPILAVMGKTIVHAGGPGNGQAAKICNNMLLGISMIGTCEAFALAEKLGLDAQKLFDISSKSSGQNWSMTSYCPVPGPVPASPANRDYKAGFAAAMMLKDLKLAVEAAQTAGASIPLGAEAAQLYAMMAGMGQGGLDFSGIIHMLRGKA</sequence>
<keyword evidence="3" id="KW-0101">Branched-chain amino acid catabolism</keyword>
<dbReference type="Gene3D" id="3.40.50.720">
    <property type="entry name" value="NAD(P)-binding Rossmann-like Domain"/>
    <property type="match status" value="1"/>
</dbReference>
<dbReference type="Pfam" id="PF14833">
    <property type="entry name" value="NAD_binding_11"/>
    <property type="match status" value="1"/>
</dbReference>
<keyword evidence="5" id="KW-0520">NAD</keyword>
<evidence type="ECO:0000256" key="2">
    <source>
        <dbReference type="ARBA" id="ARBA00009080"/>
    </source>
</evidence>
<reference evidence="9 10" key="1">
    <citation type="journal article" date="2005" name="DNA Res.">
        <title>Complete genome sequence of the facultative anaerobic magnetotactic bacterium Magnetospirillum sp. strain AMB-1.</title>
        <authorList>
            <person name="Matsunaga T."/>
            <person name="Okamura Y."/>
            <person name="Fukuda Y."/>
            <person name="Wahyudi A.T."/>
            <person name="Murase Y."/>
            <person name="Takeyama H."/>
        </authorList>
    </citation>
    <scope>NUCLEOTIDE SEQUENCE [LARGE SCALE GENOMIC DNA]</scope>
    <source>
        <strain evidence="10">ATCC 700264 / AMB-1</strain>
    </source>
</reference>
<dbReference type="STRING" id="342108.amb3587"/>
<dbReference type="Pfam" id="PF03446">
    <property type="entry name" value="NAD_binding_2"/>
    <property type="match status" value="1"/>
</dbReference>
<organism evidence="9 10">
    <name type="scientific">Paramagnetospirillum magneticum (strain ATCC 700264 / AMB-1)</name>
    <name type="common">Magnetospirillum magneticum</name>
    <dbReference type="NCBI Taxonomy" id="342108"/>
    <lineage>
        <taxon>Bacteria</taxon>
        <taxon>Pseudomonadati</taxon>
        <taxon>Pseudomonadota</taxon>
        <taxon>Alphaproteobacteria</taxon>
        <taxon>Rhodospirillales</taxon>
        <taxon>Magnetospirillaceae</taxon>
        <taxon>Paramagnetospirillum</taxon>
    </lineage>
</organism>
<protein>
    <submittedName>
        <fullName evidence="9">3-hydroxyisobutyrate dehydrogenase and related beta-hydroxyacid dehydrogenase</fullName>
    </submittedName>
</protein>
<dbReference type="HOGENOM" id="CLU_035117_6_0_5"/>
<evidence type="ECO:0000313" key="9">
    <source>
        <dbReference type="EMBL" id="BAE52391.1"/>
    </source>
</evidence>
<evidence type="ECO:0000256" key="6">
    <source>
        <dbReference type="PIRSR" id="PIRSR000103-1"/>
    </source>
</evidence>
<dbReference type="AlphaFoldDB" id="Q2W184"/>
<dbReference type="InterPro" id="IPR029154">
    <property type="entry name" value="HIBADH-like_NADP-bd"/>
</dbReference>
<feature type="domain" description="3-hydroxyisobutyrate dehydrogenase-like NAD-binding" evidence="8">
    <location>
        <begin position="165"/>
        <end position="291"/>
    </location>
</feature>
<comment type="similarity">
    <text evidence="2">Belongs to the HIBADH-related family.</text>
</comment>
<dbReference type="Gene3D" id="1.10.1040.10">
    <property type="entry name" value="N-(1-d-carboxylethyl)-l-norvaline Dehydrogenase, domain 2"/>
    <property type="match status" value="1"/>
</dbReference>
<comment type="pathway">
    <text evidence="1">Amino-acid degradation.</text>
</comment>
<dbReference type="GO" id="GO:0050661">
    <property type="term" value="F:NADP binding"/>
    <property type="evidence" value="ECO:0007669"/>
    <property type="project" value="InterPro"/>
</dbReference>
<evidence type="ECO:0000256" key="3">
    <source>
        <dbReference type="ARBA" id="ARBA00022456"/>
    </source>
</evidence>
<dbReference type="KEGG" id="mag:amb3587"/>
<dbReference type="RefSeq" id="WP_011385945.1">
    <property type="nucleotide sequence ID" value="NC_007626.1"/>
</dbReference>
<evidence type="ECO:0000259" key="7">
    <source>
        <dbReference type="Pfam" id="PF03446"/>
    </source>
</evidence>
<evidence type="ECO:0000259" key="8">
    <source>
        <dbReference type="Pfam" id="PF14833"/>
    </source>
</evidence>
<evidence type="ECO:0000256" key="1">
    <source>
        <dbReference type="ARBA" id="ARBA00005023"/>
    </source>
</evidence>
<keyword evidence="10" id="KW-1185">Reference proteome</keyword>
<dbReference type="Proteomes" id="UP000007058">
    <property type="component" value="Chromosome"/>
</dbReference>
<dbReference type="InterPro" id="IPR036291">
    <property type="entry name" value="NAD(P)-bd_dom_sf"/>
</dbReference>
<dbReference type="PANTHER" id="PTHR22981:SF7">
    <property type="entry name" value="3-HYDROXYISOBUTYRATE DEHYDROGENASE, MITOCHONDRIAL"/>
    <property type="match status" value="1"/>
</dbReference>
<dbReference type="OrthoDB" id="9812907at2"/>
<evidence type="ECO:0000313" key="10">
    <source>
        <dbReference type="Proteomes" id="UP000007058"/>
    </source>
</evidence>
<dbReference type="NCBIfam" id="TIGR01692">
    <property type="entry name" value="HIBADH"/>
    <property type="match status" value="1"/>
</dbReference>
<feature type="domain" description="6-phosphogluconate dehydrogenase NADP-binding" evidence="7">
    <location>
        <begin position="3"/>
        <end position="162"/>
    </location>
</feature>
<evidence type="ECO:0000256" key="5">
    <source>
        <dbReference type="ARBA" id="ARBA00023027"/>
    </source>
</evidence>
<dbReference type="EMBL" id="AP007255">
    <property type="protein sequence ID" value="BAE52391.1"/>
    <property type="molecule type" value="Genomic_DNA"/>
</dbReference>
<gene>
    <name evidence="9" type="ordered locus">amb3587</name>
</gene>
<evidence type="ECO:0000256" key="4">
    <source>
        <dbReference type="ARBA" id="ARBA00023002"/>
    </source>
</evidence>
<dbReference type="InterPro" id="IPR015815">
    <property type="entry name" value="HIBADH-related"/>
</dbReference>
<feature type="active site" evidence="6">
    <location>
        <position position="171"/>
    </location>
</feature>
<dbReference type="SUPFAM" id="SSF51735">
    <property type="entry name" value="NAD(P)-binding Rossmann-fold domains"/>
    <property type="match status" value="1"/>
</dbReference>